<comment type="caution">
    <text evidence="1">The sequence shown here is derived from an EMBL/GenBank/DDBJ whole genome shotgun (WGS) entry which is preliminary data.</text>
</comment>
<evidence type="ECO:0000313" key="2">
    <source>
        <dbReference type="Proteomes" id="UP001165064"/>
    </source>
</evidence>
<protein>
    <submittedName>
        <fullName evidence="1">Unnamed protein product</fullName>
    </submittedName>
</protein>
<sequence length="470" mass="54349">MAVNSDDLDSNERNEISSVSFRNDGLNFACGTSNGVSLLYDLRTSKPMFTKDQGYGFEIKKITWLDNTDAQQDLIMTSDKKIAKIWDRNTGKPFASMEPSVNINDVEYIPESGMFFMANEGIAMHTYYIPALGPAPKWCSFLDNITEELEETPTDTVYSNYRFISKQDVVKLNISHLVGTKVLRPYMHGYFINTDLYDKIQLIANPNALQDERDREIRKRIESERESRIRTTSAKVKVNKEYADKLEKKMGSDAVKNVMEDDRFKDMFEDPRFQIDVDSHDYKQLNPVASEAKTGDFKPLTAAEESDEERLNGSNSDDSDSEEDDDDDSDSDDEQEKEDWKQRQKIKRELFKKKKEKKKQEELMKKEYLSTLKPLGSVEELRANAGASKSQSFDIQLKHQRELDEQKREKNRDVRIQRTAKGEAEISFIPKKAKKAVAFEEEEHSAEKRGKKKQNYDGRRRASKNVFRGM</sequence>
<name>A0ACB5TCT3_AMBMO</name>
<keyword evidence="2" id="KW-1185">Reference proteome</keyword>
<accession>A0ACB5TCT3</accession>
<reference evidence="1" key="1">
    <citation type="submission" date="2023-04" db="EMBL/GenBank/DDBJ databases">
        <title>Ambrosiozyma monospora NBRC 10751.</title>
        <authorList>
            <person name="Ichikawa N."/>
            <person name="Sato H."/>
            <person name="Tonouchi N."/>
        </authorList>
    </citation>
    <scope>NUCLEOTIDE SEQUENCE</scope>
    <source>
        <strain evidence="1">NBRC 10751</strain>
    </source>
</reference>
<organism evidence="1 2">
    <name type="scientific">Ambrosiozyma monospora</name>
    <name type="common">Yeast</name>
    <name type="synonym">Endomycopsis monosporus</name>
    <dbReference type="NCBI Taxonomy" id="43982"/>
    <lineage>
        <taxon>Eukaryota</taxon>
        <taxon>Fungi</taxon>
        <taxon>Dikarya</taxon>
        <taxon>Ascomycota</taxon>
        <taxon>Saccharomycotina</taxon>
        <taxon>Pichiomycetes</taxon>
        <taxon>Pichiales</taxon>
        <taxon>Pichiaceae</taxon>
        <taxon>Ambrosiozyma</taxon>
    </lineage>
</organism>
<dbReference type="EMBL" id="BSXS01006712">
    <property type="protein sequence ID" value="GME86002.1"/>
    <property type="molecule type" value="Genomic_DNA"/>
</dbReference>
<gene>
    <name evidence="1" type="ORF">Amon02_000783400</name>
</gene>
<proteinExistence type="predicted"/>
<dbReference type="Proteomes" id="UP001165064">
    <property type="component" value="Unassembled WGS sequence"/>
</dbReference>
<evidence type="ECO:0000313" key="1">
    <source>
        <dbReference type="EMBL" id="GME86002.1"/>
    </source>
</evidence>